<keyword evidence="1" id="KW-0436">Ligase</keyword>
<comment type="caution">
    <text evidence="1">The sequence shown here is derived from an EMBL/GenBank/DDBJ whole genome shotgun (WGS) entry which is preliminary data.</text>
</comment>
<gene>
    <name evidence="1" type="primary">RANBP2</name>
    <name evidence="1" type="ORF">LPJ66_003580</name>
</gene>
<dbReference type="Proteomes" id="UP001150581">
    <property type="component" value="Unassembled WGS sequence"/>
</dbReference>
<accession>A0ACC1IJY7</accession>
<dbReference type="EMBL" id="JANBPG010000366">
    <property type="protein sequence ID" value="KAJ1897106.1"/>
    <property type="molecule type" value="Genomic_DNA"/>
</dbReference>
<sequence length="1164" mass="123533">MTTTGKQRVDKRPRRHAPYARPSATNCHAKTLTERVLGIYRQLSQPLLLGGRSRCRLSNDMFSVPWRTVDRETAALREQLADEQRIAAEIEEKRLADEEEEKEEAKKAADAAAVAAAAQTAAAEEPLEEPLVLAPSAIEAEAVLEQEAPAAEVDIEVEVEAAPETLVEPEPAVVEEVKPQYESVFETARRLAEERTTGIFRPTKLQPNPYITPRGSIQPKTSAATISGKGKEPETNRTPDSPAPATPVASVSPVESVEPAVSVDSVVGEAAYFEDEDSEEDCDFEPSSSTADDDEEEILQENMEPIDEQEEVMTISAGDVSPPLPVSERAETPLPESAAELEAQLLTEPIDSGGQSIKVSVIEESESEIEDAEVVLPEEIDEPQESSESQEIVETEEPSEVDDEEEEAEEVEVVVLDSEENTSSAESSQTTDERASATSEAESEAGPAMEGITPQLQSAPTSLSSRSWWPFSMHSLFSDRLQATQPPPLQLRKHAMDESESDTDEHPAKARRRFMQSPRSPKHTVNISAQLQPQPFVPLSFVDISATGRSMRSLRNARQHASETQAAVSPILASSPPKSKVYAKKPLITAQSLGLESRCSPRRATGRLLRKRPSLYYGSGYGSHSIPYAFTVSRSAPSAPVFASPPGAVPSDTTHKSSITAQKILDIIGDTPAPPTRSQVAFDLQDTINPYDLASPQSLRAHPSTVQVKRRVLLPLSERLAKASAPPVTASPAKKRADASAAGAKSLMESIQSAAPAEIQAKLATAAKKQLAESVSKIDAVAKKDIAKVALPKESPSALQISRLFTKAPEPPVATKLQQQVPSVSAPKGGSEKPLSSLKPALTEATAPVAAAITECIAETPAKVPAKIPVPPVRSARAAALAVSEVQLPTYNFSLPAFSAAKTLTDDQAKQSAARLDASQLPVFEFTIENSADSAKAVVRGFGGVRPKPIPMDAGEWACGMCDSMSPPSATRCMVCEASKPATAAKPVSVSAAASAATSTAPAPAAAPNLWAQSGFKMPTLKDGEWKCTVCDIKNSKDVFKCAACESPKPASASAAASAATSVAPAPAAAPNLWAQSGFKMPTLKDGEWKCTVCDIKNSKDVFKCAACESPKPASASAAASAATSAAPAPAAAPNLWAQSGFKMPTLKDGEWKCTICDIKNSKD</sequence>
<protein>
    <submittedName>
        <fullName evidence="1">E3 SUMO-protein ligase RanBP2</fullName>
    </submittedName>
</protein>
<evidence type="ECO:0000313" key="1">
    <source>
        <dbReference type="EMBL" id="KAJ1897106.1"/>
    </source>
</evidence>
<feature type="non-terminal residue" evidence="1">
    <location>
        <position position="1164"/>
    </location>
</feature>
<name>A0ACC1IJY7_9FUNG</name>
<evidence type="ECO:0000313" key="2">
    <source>
        <dbReference type="Proteomes" id="UP001150581"/>
    </source>
</evidence>
<organism evidence="1 2">
    <name type="scientific">Kickxella alabastrina</name>
    <dbReference type="NCBI Taxonomy" id="61397"/>
    <lineage>
        <taxon>Eukaryota</taxon>
        <taxon>Fungi</taxon>
        <taxon>Fungi incertae sedis</taxon>
        <taxon>Zoopagomycota</taxon>
        <taxon>Kickxellomycotina</taxon>
        <taxon>Kickxellomycetes</taxon>
        <taxon>Kickxellales</taxon>
        <taxon>Kickxellaceae</taxon>
        <taxon>Kickxella</taxon>
    </lineage>
</organism>
<proteinExistence type="predicted"/>
<reference evidence="1" key="1">
    <citation type="submission" date="2022-07" db="EMBL/GenBank/DDBJ databases">
        <title>Phylogenomic reconstructions and comparative analyses of Kickxellomycotina fungi.</title>
        <authorList>
            <person name="Reynolds N.K."/>
            <person name="Stajich J.E."/>
            <person name="Barry K."/>
            <person name="Grigoriev I.V."/>
            <person name="Crous P."/>
            <person name="Smith M.E."/>
        </authorList>
    </citation>
    <scope>NUCLEOTIDE SEQUENCE</scope>
    <source>
        <strain evidence="1">Benny 63K</strain>
    </source>
</reference>
<keyword evidence="2" id="KW-1185">Reference proteome</keyword>